<protein>
    <submittedName>
        <fullName evidence="2">Uncharacterized protein</fullName>
    </submittedName>
</protein>
<organism evidence="2 3">
    <name type="scientific">Streptomyces indicus</name>
    <dbReference type="NCBI Taxonomy" id="417292"/>
    <lineage>
        <taxon>Bacteria</taxon>
        <taxon>Bacillati</taxon>
        <taxon>Actinomycetota</taxon>
        <taxon>Actinomycetes</taxon>
        <taxon>Kitasatosporales</taxon>
        <taxon>Streptomycetaceae</taxon>
        <taxon>Streptomyces</taxon>
    </lineage>
</organism>
<name>A0A1G9HNX1_9ACTN</name>
<feature type="compositionally biased region" description="Basic and acidic residues" evidence="1">
    <location>
        <begin position="26"/>
        <end position="41"/>
    </location>
</feature>
<gene>
    <name evidence="2" type="ORF">SAMN05421806_119117</name>
</gene>
<evidence type="ECO:0000313" key="3">
    <source>
        <dbReference type="Proteomes" id="UP000199155"/>
    </source>
</evidence>
<proteinExistence type="predicted"/>
<feature type="region of interest" description="Disordered" evidence="1">
    <location>
        <begin position="23"/>
        <end position="73"/>
    </location>
</feature>
<feature type="compositionally biased region" description="Polar residues" evidence="1">
    <location>
        <begin position="53"/>
        <end position="65"/>
    </location>
</feature>
<accession>A0A1G9HNX1</accession>
<reference evidence="2 3" key="1">
    <citation type="submission" date="2016-10" db="EMBL/GenBank/DDBJ databases">
        <authorList>
            <person name="de Groot N.N."/>
        </authorList>
    </citation>
    <scope>NUCLEOTIDE SEQUENCE [LARGE SCALE GENOMIC DNA]</scope>
    <source>
        <strain evidence="2 3">CGMCC 4.5727</strain>
    </source>
</reference>
<evidence type="ECO:0000313" key="2">
    <source>
        <dbReference type="EMBL" id="SDL14630.1"/>
    </source>
</evidence>
<dbReference type="EMBL" id="FNFF01000019">
    <property type="protein sequence ID" value="SDL14630.1"/>
    <property type="molecule type" value="Genomic_DNA"/>
</dbReference>
<dbReference type="Proteomes" id="UP000199155">
    <property type="component" value="Unassembled WGS sequence"/>
</dbReference>
<keyword evidence="3" id="KW-1185">Reference proteome</keyword>
<dbReference type="AlphaFoldDB" id="A0A1G9HNX1"/>
<evidence type="ECO:0000256" key="1">
    <source>
        <dbReference type="SAM" id="MobiDB-lite"/>
    </source>
</evidence>
<sequence>MTGQTVVVKAWRNRLTLGETGIQLRHGPDNRWHPYAHEDGARWPCAPADPTRSPHSPQPGNTAATTKAGRDEP</sequence>